<dbReference type="HAMAP" id="MF_00276">
    <property type="entry name" value="KdpC"/>
    <property type="match status" value="1"/>
</dbReference>
<organism evidence="12 13">
    <name type="scientific">Pararhodospirillum oryzae</name>
    <dbReference type="NCBI Taxonomy" id="478448"/>
    <lineage>
        <taxon>Bacteria</taxon>
        <taxon>Pseudomonadati</taxon>
        <taxon>Pseudomonadota</taxon>
        <taxon>Alphaproteobacteria</taxon>
        <taxon>Rhodospirillales</taxon>
        <taxon>Rhodospirillaceae</taxon>
        <taxon>Pararhodospirillum</taxon>
    </lineage>
</organism>
<evidence type="ECO:0000256" key="2">
    <source>
        <dbReference type="ARBA" id="ARBA00022475"/>
    </source>
</evidence>
<name>A0A512HAC2_9PROT</name>
<dbReference type="OrthoDB" id="9788285at2"/>
<evidence type="ECO:0000256" key="8">
    <source>
        <dbReference type="ARBA" id="ARBA00022989"/>
    </source>
</evidence>
<keyword evidence="1 11" id="KW-0813">Transport</keyword>
<evidence type="ECO:0000256" key="9">
    <source>
        <dbReference type="ARBA" id="ARBA00023065"/>
    </source>
</evidence>
<keyword evidence="2 11" id="KW-1003">Cell membrane</keyword>
<dbReference type="EMBL" id="BJZO01000073">
    <property type="protein sequence ID" value="GEO82350.1"/>
    <property type="molecule type" value="Genomic_DNA"/>
</dbReference>
<evidence type="ECO:0000256" key="10">
    <source>
        <dbReference type="ARBA" id="ARBA00023136"/>
    </source>
</evidence>
<evidence type="ECO:0000313" key="13">
    <source>
        <dbReference type="Proteomes" id="UP000321567"/>
    </source>
</evidence>
<dbReference type="RefSeq" id="WP_147164367.1">
    <property type="nucleotide sequence ID" value="NZ_BJZO01000073.1"/>
</dbReference>
<evidence type="ECO:0000256" key="5">
    <source>
        <dbReference type="ARBA" id="ARBA00022741"/>
    </source>
</evidence>
<proteinExistence type="inferred from homology"/>
<dbReference type="Proteomes" id="UP000321567">
    <property type="component" value="Unassembled WGS sequence"/>
</dbReference>
<accession>A0A512HAC2</accession>
<keyword evidence="3 11" id="KW-0633">Potassium transport</keyword>
<evidence type="ECO:0000256" key="7">
    <source>
        <dbReference type="ARBA" id="ARBA00022958"/>
    </source>
</evidence>
<dbReference type="GO" id="GO:0008556">
    <property type="term" value="F:P-type potassium transmembrane transporter activity"/>
    <property type="evidence" value="ECO:0007669"/>
    <property type="project" value="InterPro"/>
</dbReference>
<comment type="function">
    <text evidence="11">Part of the high-affinity ATP-driven potassium transport (or Kdp) system, which catalyzes the hydrolysis of ATP coupled with the electrogenic transport of potassium into the cytoplasm. This subunit acts as a catalytic chaperone that increases the ATP-binding affinity of the ATP-hydrolyzing subunit KdpB by the formation of a transient KdpB/KdpC/ATP ternary complex.</text>
</comment>
<keyword evidence="6 11" id="KW-0067">ATP-binding</keyword>
<evidence type="ECO:0000256" key="3">
    <source>
        <dbReference type="ARBA" id="ARBA00022538"/>
    </source>
</evidence>
<sequence length="209" mass="21740">MMHDVRPTLVFLAVMTALLGFAYPLAVAGLAQVLFPFQAGGSLIQDRDKTVRGSALIAQSFTRDRYFHPRPSLAGPAGFDATASGASNLGPTDRALVDTIARRVADARAAAPGTRGKIPADLVTASASGLDPDLSPEAALWQVPRVARARGLPEDRVRQVVETLRAPPQGGLLGQPRVNVLRLNLALDALDRLPSPGAGPTAPGSGSTP</sequence>
<dbReference type="NCBIfam" id="NF001454">
    <property type="entry name" value="PRK00315.1"/>
    <property type="match status" value="1"/>
</dbReference>
<dbReference type="NCBIfam" id="TIGR00681">
    <property type="entry name" value="kdpC"/>
    <property type="match status" value="1"/>
</dbReference>
<dbReference type="PANTHER" id="PTHR30042">
    <property type="entry name" value="POTASSIUM-TRANSPORTING ATPASE C CHAIN"/>
    <property type="match status" value="1"/>
</dbReference>
<dbReference type="GO" id="GO:0005524">
    <property type="term" value="F:ATP binding"/>
    <property type="evidence" value="ECO:0007669"/>
    <property type="project" value="UniProtKB-UniRule"/>
</dbReference>
<comment type="caution">
    <text evidence="12">The sequence shown here is derived from an EMBL/GenBank/DDBJ whole genome shotgun (WGS) entry which is preliminary data.</text>
</comment>
<evidence type="ECO:0000256" key="11">
    <source>
        <dbReference type="HAMAP-Rule" id="MF_00276"/>
    </source>
</evidence>
<evidence type="ECO:0000256" key="4">
    <source>
        <dbReference type="ARBA" id="ARBA00022692"/>
    </source>
</evidence>
<keyword evidence="7 11" id="KW-0630">Potassium</keyword>
<gene>
    <name evidence="11 12" type="primary">kdpC</name>
    <name evidence="12" type="ORF">ROR02_24810</name>
</gene>
<keyword evidence="8 11" id="KW-1133">Transmembrane helix</keyword>
<dbReference type="GO" id="GO:0005886">
    <property type="term" value="C:plasma membrane"/>
    <property type="evidence" value="ECO:0007669"/>
    <property type="project" value="UniProtKB-SubCell"/>
</dbReference>
<keyword evidence="4 11" id="KW-0812">Transmembrane</keyword>
<dbReference type="PIRSF" id="PIRSF001296">
    <property type="entry name" value="K_ATPase_KdpC"/>
    <property type="match status" value="1"/>
</dbReference>
<dbReference type="Pfam" id="PF02669">
    <property type="entry name" value="KdpC"/>
    <property type="match status" value="1"/>
</dbReference>
<keyword evidence="13" id="KW-1185">Reference proteome</keyword>
<dbReference type="InterPro" id="IPR003820">
    <property type="entry name" value="KdpC"/>
</dbReference>
<dbReference type="PANTHER" id="PTHR30042:SF2">
    <property type="entry name" value="POTASSIUM-TRANSPORTING ATPASE KDPC SUBUNIT"/>
    <property type="match status" value="1"/>
</dbReference>
<comment type="subcellular location">
    <subcellularLocation>
        <location evidence="11">Cell membrane</location>
        <topology evidence="11">Single-pass membrane protein</topology>
    </subcellularLocation>
</comment>
<keyword evidence="5 11" id="KW-0547">Nucleotide-binding</keyword>
<reference evidence="12 13" key="1">
    <citation type="submission" date="2019-07" db="EMBL/GenBank/DDBJ databases">
        <title>Whole genome shotgun sequence of Rhodospirillum oryzae NBRC 107573.</title>
        <authorList>
            <person name="Hosoyama A."/>
            <person name="Uohara A."/>
            <person name="Ohji S."/>
            <person name="Ichikawa N."/>
        </authorList>
    </citation>
    <scope>NUCLEOTIDE SEQUENCE [LARGE SCALE GENOMIC DNA]</scope>
    <source>
        <strain evidence="12 13">NBRC 107573</strain>
    </source>
</reference>
<evidence type="ECO:0000256" key="6">
    <source>
        <dbReference type="ARBA" id="ARBA00022840"/>
    </source>
</evidence>
<dbReference type="AlphaFoldDB" id="A0A512HAC2"/>
<keyword evidence="10 11" id="KW-0472">Membrane</keyword>
<comment type="similarity">
    <text evidence="11">Belongs to the KdpC family.</text>
</comment>
<evidence type="ECO:0000256" key="1">
    <source>
        <dbReference type="ARBA" id="ARBA00022448"/>
    </source>
</evidence>
<protein>
    <recommendedName>
        <fullName evidence="11">Potassium-transporting ATPase KdpC subunit</fullName>
    </recommendedName>
    <alternativeName>
        <fullName evidence="11">ATP phosphohydrolase [potassium-transporting] C chain</fullName>
    </alternativeName>
    <alternativeName>
        <fullName evidence="11">Potassium-binding and translocating subunit C</fullName>
    </alternativeName>
    <alternativeName>
        <fullName evidence="11">Potassium-translocating ATPase C chain</fullName>
    </alternativeName>
</protein>
<evidence type="ECO:0000313" key="12">
    <source>
        <dbReference type="EMBL" id="GEO82350.1"/>
    </source>
</evidence>
<keyword evidence="9 11" id="KW-0406">Ion transport</keyword>
<comment type="subunit">
    <text evidence="11">The system is composed of three essential subunits: KdpA, KdpB and KdpC.</text>
</comment>